<reference evidence="2" key="1">
    <citation type="submission" date="2021-01" db="EMBL/GenBank/DDBJ databases">
        <title>Intestinitalea alba gen. nov., sp. nov., a novel genus of the family Enterobacteriaceae, isolated from the gut of the plastic-eating mealworm Tenebrio molitor L.</title>
        <authorList>
            <person name="Yang Y."/>
        </authorList>
    </citation>
    <scope>NUCLEOTIDE SEQUENCE</scope>
    <source>
        <strain evidence="2">BIT-L3</strain>
    </source>
</reference>
<name>A0A8K0XXE9_9ENTR</name>
<dbReference type="Proteomes" id="UP000659047">
    <property type="component" value="Unassembled WGS sequence"/>
</dbReference>
<evidence type="ECO:0000256" key="1">
    <source>
        <dbReference type="SAM" id="MobiDB-lite"/>
    </source>
</evidence>
<dbReference type="RefSeq" id="WP_238714727.1">
    <property type="nucleotide sequence ID" value="NZ_JAEPBH010000042.1"/>
</dbReference>
<dbReference type="EMBL" id="JAEPBH010000042">
    <property type="protein sequence ID" value="MBK4716520.1"/>
    <property type="molecule type" value="Genomic_DNA"/>
</dbReference>
<comment type="caution">
    <text evidence="2">The sequence shown here is derived from an EMBL/GenBank/DDBJ whole genome shotgun (WGS) entry which is preliminary data.</text>
</comment>
<feature type="compositionally biased region" description="Polar residues" evidence="1">
    <location>
        <begin position="118"/>
        <end position="128"/>
    </location>
</feature>
<keyword evidence="3" id="KW-1185">Reference proteome</keyword>
<evidence type="ECO:0000313" key="2">
    <source>
        <dbReference type="EMBL" id="MBK4716520.1"/>
    </source>
</evidence>
<protein>
    <submittedName>
        <fullName evidence="2">Uncharacterized protein</fullName>
    </submittedName>
</protein>
<evidence type="ECO:0000313" key="3">
    <source>
        <dbReference type="Proteomes" id="UP000659047"/>
    </source>
</evidence>
<dbReference type="AlphaFoldDB" id="A0A8K0XXE9"/>
<feature type="region of interest" description="Disordered" evidence="1">
    <location>
        <begin position="87"/>
        <end position="128"/>
    </location>
</feature>
<proteinExistence type="predicted"/>
<organism evidence="2 3">
    <name type="scientific">Tenebrionibacter intestinalis</name>
    <dbReference type="NCBI Taxonomy" id="2799638"/>
    <lineage>
        <taxon>Bacteria</taxon>
        <taxon>Pseudomonadati</taxon>
        <taxon>Pseudomonadota</taxon>
        <taxon>Gammaproteobacteria</taxon>
        <taxon>Enterobacterales</taxon>
        <taxon>Enterobacteriaceae</taxon>
        <taxon>Tenebrionibacter/Tenebrionicola group</taxon>
        <taxon>Tenebrionibacter</taxon>
    </lineage>
</organism>
<feature type="compositionally biased region" description="Polar residues" evidence="1">
    <location>
        <begin position="92"/>
        <end position="103"/>
    </location>
</feature>
<gene>
    <name evidence="2" type="ORF">JJB97_14525</name>
</gene>
<sequence length="128" mass="14372">MRAPVRLRQAGIVSPAHEMFESVPVAGRRAREVLGQDRYEACEYVDLVRRFNQQMMEEMAAGEDGAKARAAALRRTADRLTKNVAKDRAHLNQAQRHGWQGTQEGKHSGNMAVEPQAQADNESARFQQ</sequence>
<accession>A0A8K0XXE9</accession>